<accession>R9ICQ7</accession>
<dbReference type="Proteomes" id="UP000014200">
    <property type="component" value="Unassembled WGS sequence"/>
</dbReference>
<organism evidence="1 2">
    <name type="scientific">Phocaeicola sartorii</name>
    <dbReference type="NCBI Taxonomy" id="671267"/>
    <lineage>
        <taxon>Bacteria</taxon>
        <taxon>Pseudomonadati</taxon>
        <taxon>Bacteroidota</taxon>
        <taxon>Bacteroidia</taxon>
        <taxon>Bacteroidales</taxon>
        <taxon>Bacteroidaceae</taxon>
        <taxon>Phocaeicola</taxon>
    </lineage>
</organism>
<dbReference type="AlphaFoldDB" id="R9ICQ7"/>
<name>R9ICQ7_9BACT</name>
<comment type="caution">
    <text evidence="1">The sequence shown here is derived from an EMBL/GenBank/DDBJ whole genome shotgun (WGS) entry which is preliminary data.</text>
</comment>
<dbReference type="PATRIC" id="fig|1235788.3.peg.369"/>
<reference evidence="1 2" key="1">
    <citation type="submission" date="2013-04" db="EMBL/GenBank/DDBJ databases">
        <title>The Genome Sequence of Bacteroides massiliensis dnLKV3.</title>
        <authorList>
            <consortium name="The Broad Institute Genomics Platform"/>
            <consortium name="The Broad Institute Genome Sequencing Center for Infectious Disease"/>
            <person name="Earl A."/>
            <person name="Xavier R."/>
            <person name="Kuhn K."/>
            <person name="Stappenbeck T."/>
            <person name="Walker B."/>
            <person name="Young S."/>
            <person name="Zeng Q."/>
            <person name="Gargeya S."/>
            <person name="Fitzgerald M."/>
            <person name="Haas B."/>
            <person name="Abouelleil A."/>
            <person name="Allen A.W."/>
            <person name="Alvarado L."/>
            <person name="Arachchi H.M."/>
            <person name="Berlin A.M."/>
            <person name="Chapman S.B."/>
            <person name="Gainer-Dewar J."/>
            <person name="Goldberg J."/>
            <person name="Griggs A."/>
            <person name="Gujja S."/>
            <person name="Hansen M."/>
            <person name="Howarth C."/>
            <person name="Imamovic A."/>
            <person name="Ireland A."/>
            <person name="Larimer J."/>
            <person name="McCowan C."/>
            <person name="Murphy C."/>
            <person name="Pearson M."/>
            <person name="Poon T.W."/>
            <person name="Priest M."/>
            <person name="Roberts A."/>
            <person name="Saif S."/>
            <person name="Shea T."/>
            <person name="Sisk P."/>
            <person name="Sykes S."/>
            <person name="Wortman J."/>
            <person name="Nusbaum C."/>
            <person name="Birren B."/>
        </authorList>
    </citation>
    <scope>NUCLEOTIDE SEQUENCE [LARGE SCALE GENOMIC DNA]</scope>
    <source>
        <strain evidence="2">dnLKV3</strain>
    </source>
</reference>
<gene>
    <name evidence="1" type="ORF">C802_00372</name>
</gene>
<proteinExistence type="predicted"/>
<evidence type="ECO:0000313" key="1">
    <source>
        <dbReference type="EMBL" id="EOS16158.1"/>
    </source>
</evidence>
<dbReference type="HOGENOM" id="CLU_2491374_0_0_10"/>
<sequence length="86" mass="9745">MPVFTSIICFNGSPAKSFYDGTDWILSLNRLKETTDTNPLIIRIDGLKSADAPIYFEKNVNPAECVVSTLSDIQIKQEYRFEVNLQ</sequence>
<evidence type="ECO:0000313" key="2">
    <source>
        <dbReference type="Proteomes" id="UP000014200"/>
    </source>
</evidence>
<dbReference type="EMBL" id="ASSP01000004">
    <property type="protein sequence ID" value="EOS16158.1"/>
    <property type="molecule type" value="Genomic_DNA"/>
</dbReference>
<dbReference type="STRING" id="1235788.C802_00372"/>
<protein>
    <submittedName>
        <fullName evidence="1">Uncharacterized protein</fullName>
    </submittedName>
</protein>
<keyword evidence="2" id="KW-1185">Reference proteome</keyword>